<comment type="subcellular location">
    <subcellularLocation>
        <location evidence="1 13">Membrane</location>
        <topology evidence="1 13">Single-pass type I membrane protein</topology>
    </subcellularLocation>
</comment>
<evidence type="ECO:0000256" key="8">
    <source>
        <dbReference type="ARBA" id="ARBA00023037"/>
    </source>
</evidence>
<keyword evidence="7 13" id="KW-1133">Transmembrane helix</keyword>
<dbReference type="EMBL" id="GEZM01066073">
    <property type="protein sequence ID" value="JAV68207.1"/>
    <property type="molecule type" value="Transcribed_RNA"/>
</dbReference>
<dbReference type="Gene3D" id="2.60.40.1510">
    <property type="entry name" value="ntegrin, alpha v. Chain A, domain 3"/>
    <property type="match status" value="1"/>
</dbReference>
<evidence type="ECO:0000256" key="1">
    <source>
        <dbReference type="ARBA" id="ARBA00004479"/>
    </source>
</evidence>
<keyword evidence="4 13" id="KW-0732">Signal</keyword>
<evidence type="ECO:0000256" key="12">
    <source>
        <dbReference type="PROSITE-ProRule" id="PRU00803"/>
    </source>
</evidence>
<keyword evidence="9 13" id="KW-0472">Membrane</keyword>
<keyword evidence="3 13" id="KW-0812">Transmembrane</keyword>
<dbReference type="PANTHER" id="PTHR23220:SF83">
    <property type="entry name" value="INTEGRIN ALPHA-PS3-RELATED"/>
    <property type="match status" value="1"/>
</dbReference>
<keyword evidence="10 13" id="KW-0675">Receptor</keyword>
<organism evidence="16">
    <name type="scientific">Photinus pyralis</name>
    <name type="common">Common eastern firefly</name>
    <name type="synonym">Lampyris pyralis</name>
    <dbReference type="NCBI Taxonomy" id="7054"/>
    <lineage>
        <taxon>Eukaryota</taxon>
        <taxon>Metazoa</taxon>
        <taxon>Ecdysozoa</taxon>
        <taxon>Arthropoda</taxon>
        <taxon>Hexapoda</taxon>
        <taxon>Insecta</taxon>
        <taxon>Pterygota</taxon>
        <taxon>Neoptera</taxon>
        <taxon>Endopterygota</taxon>
        <taxon>Coleoptera</taxon>
        <taxon>Polyphaga</taxon>
        <taxon>Elateriformia</taxon>
        <taxon>Elateroidea</taxon>
        <taxon>Lampyridae</taxon>
        <taxon>Lampyrinae</taxon>
        <taxon>Photinus</taxon>
    </lineage>
</organism>
<dbReference type="GO" id="GO:0007157">
    <property type="term" value="P:heterophilic cell-cell adhesion via plasma membrane cell adhesion molecules"/>
    <property type="evidence" value="ECO:0007669"/>
    <property type="project" value="UniProtKB-ARBA"/>
</dbReference>
<protein>
    <submittedName>
        <fullName evidence="16">Uncharacterized protein</fullName>
    </submittedName>
</protein>
<evidence type="ECO:0000256" key="2">
    <source>
        <dbReference type="ARBA" id="ARBA00008054"/>
    </source>
</evidence>
<dbReference type="Pfam" id="PF20806">
    <property type="entry name" value="Integrin_A_Ig_3"/>
    <property type="match status" value="1"/>
</dbReference>
<dbReference type="Gene3D" id="2.60.40.1460">
    <property type="entry name" value="Integrin domains. Chain A, domain 2"/>
    <property type="match status" value="1"/>
</dbReference>
<evidence type="ECO:0000259" key="14">
    <source>
        <dbReference type="Pfam" id="PF20805"/>
    </source>
</evidence>
<dbReference type="PANTHER" id="PTHR23220">
    <property type="entry name" value="INTEGRIN ALPHA"/>
    <property type="match status" value="1"/>
</dbReference>
<keyword evidence="8 13" id="KW-0401">Integrin</keyword>
<evidence type="ECO:0000256" key="6">
    <source>
        <dbReference type="ARBA" id="ARBA00022889"/>
    </source>
</evidence>
<dbReference type="InterPro" id="IPR013519">
    <property type="entry name" value="Int_alpha_beta-p"/>
</dbReference>
<keyword evidence="5" id="KW-0677">Repeat</keyword>
<proteinExistence type="inferred from homology"/>
<accession>A0A1Y1LAY1</accession>
<feature type="transmembrane region" description="Helical" evidence="13">
    <location>
        <begin position="983"/>
        <end position="1005"/>
    </location>
</feature>
<dbReference type="InterPro" id="IPR048285">
    <property type="entry name" value="Integrin_alpha_Ig-like_2"/>
</dbReference>
<keyword evidence="6 13" id="KW-0130">Cell adhesion</keyword>
<dbReference type="Pfam" id="PF20805">
    <property type="entry name" value="Integrin_A_Ig_2"/>
    <property type="match status" value="1"/>
</dbReference>
<keyword evidence="11" id="KW-0325">Glycoprotein</keyword>
<dbReference type="InterPro" id="IPR032695">
    <property type="entry name" value="Integrin_dom_sf"/>
</dbReference>
<dbReference type="PROSITE" id="PS51470">
    <property type="entry name" value="FG_GAP"/>
    <property type="match status" value="3"/>
</dbReference>
<evidence type="ECO:0000313" key="16">
    <source>
        <dbReference type="EMBL" id="JAV68207.1"/>
    </source>
</evidence>
<evidence type="ECO:0000256" key="3">
    <source>
        <dbReference type="ARBA" id="ARBA00022692"/>
    </source>
</evidence>
<feature type="repeat" description="FG-GAP" evidence="12">
    <location>
        <begin position="384"/>
        <end position="441"/>
    </location>
</feature>
<dbReference type="PRINTS" id="PR01185">
    <property type="entry name" value="INTEGRINA"/>
</dbReference>
<evidence type="ECO:0000256" key="5">
    <source>
        <dbReference type="ARBA" id="ARBA00022737"/>
    </source>
</evidence>
<dbReference type="AlphaFoldDB" id="A0A1Y1LAY1"/>
<name>A0A1Y1LAY1_PHOPY</name>
<feature type="repeat" description="FG-GAP" evidence="12">
    <location>
        <begin position="318"/>
        <end position="383"/>
    </location>
</feature>
<comment type="similarity">
    <text evidence="2 13">Belongs to the integrin alpha chain family.</text>
</comment>
<dbReference type="SUPFAM" id="SSF69179">
    <property type="entry name" value="Integrin domains"/>
    <property type="match status" value="3"/>
</dbReference>
<reference evidence="16" key="1">
    <citation type="journal article" date="2016" name="Sci. Rep.">
        <title>Molecular characterization of firefly nuptial gifts: a multi-omics approach sheds light on postcopulatory sexual selection.</title>
        <authorList>
            <person name="Al-Wathiqui N."/>
            <person name="Fallon T.R."/>
            <person name="South A."/>
            <person name="Weng J.K."/>
            <person name="Lewis S.M."/>
        </authorList>
    </citation>
    <scope>NUCLEOTIDE SEQUENCE</scope>
</reference>
<dbReference type="SMART" id="SM00191">
    <property type="entry name" value="Int_alpha"/>
    <property type="match status" value="5"/>
</dbReference>
<dbReference type="GO" id="GO:0007160">
    <property type="term" value="P:cell-matrix adhesion"/>
    <property type="evidence" value="ECO:0007669"/>
    <property type="project" value="TreeGrafter"/>
</dbReference>
<dbReference type="Gene3D" id="2.60.40.1530">
    <property type="entry name" value="ntegrin, alpha v. Chain A, domain 4"/>
    <property type="match status" value="1"/>
</dbReference>
<sequence length="1047" mass="116828">MVSVRAYAILIILGVCDSFNFDLNFVDLISVGSGEKYFGYSLLLQKGDVSRVIVGAPNSNSSYAVHNSIGVPGALYKCDIGTSSSCQQYVIESKGNTEVKSGDNRYNFKDLKDNGLMGAAVEGGDNVDDPLYVCSPRWKNDRSDRYGQHYLANGICYGMTTSSNVTADWERYMPLLNAGKQGYTLAKVVKYYYAMGQLGFAMHYVTRQRRLLLGAPGVLGWRGSIVQVAFQDTSNLQIQRRDTHQRHKRQLLYSFNVPNPVYISSLEEDNFYFGYSVSSGRFVRKYSDLWFIAGSPRAADLYGMVLLFEFPQYEDSDLIVHKKFIGEQFGSYFGGSVLGIATSDLGAQMGIFDLLVGAPTYTTDTWDEGCVYFYKNKGEGNLDSPRKIYGSKKPGARFGTAMSAIGDVNKDSFEDVAISAPYEEESGAVYIYLGGEHGLSKDYSQRILGKSIKSSVRGFGFAISRGVDTDNNFHNDIAVGAYKSGDVVIIRSRPVIKFLPQLLSMAKELMLNTSEVTVKYCMSYSSSSKNVKKVDVNVTLSKDTRAKDNSDSVRTIALEINQTFCDAVLIMIQEGIFDYTKPFTVEMSYALIDPELSEFCANCPVTNPSDNTFIQLNIPFASGCGSDNICRPSLSLNVTTQTNVSSLIIGQLSTIKFHVQIRNDGEPAYISQLFMAFPEDVEILLVSSKCELNDSRIYECLLSNVLQPNVSSELVFEFDIKRLNPKTENLTFNVTVQSRGEEVNPDDNAVLINIPLRVQNGVEISGISFPDSIIFVNENKEMIAQTVEFTQEYYLKNVGPSPMSGMNATFYFPVEIQNELFTNQIVFGVYEPDVIINNQAVTCKTDYHLGFYSDDGSNGESSELDQDNSREENRFRRSVDASQLSFPDVFDLPANRTILVNCKSDNVTCMKITCSSSEILAKNQPMVAKFKFRARVDVLIQITSERDIILFSSTAESILESKTTTYHIPTILIGSAKEPDISYWFYIGGVFVALVILCIIVLILYKLNFFNRPVREKLQNEADEDTECKELEVDSTMAEEENCMYNT</sequence>
<evidence type="ECO:0000259" key="15">
    <source>
        <dbReference type="Pfam" id="PF20806"/>
    </source>
</evidence>
<evidence type="ECO:0000256" key="11">
    <source>
        <dbReference type="ARBA" id="ARBA00023180"/>
    </source>
</evidence>
<dbReference type="Pfam" id="PF01839">
    <property type="entry name" value="FG-GAP"/>
    <property type="match status" value="1"/>
</dbReference>
<dbReference type="InterPro" id="IPR048286">
    <property type="entry name" value="Integrin_alpha_Ig-like_3"/>
</dbReference>
<dbReference type="InterPro" id="IPR000413">
    <property type="entry name" value="Integrin_alpha"/>
</dbReference>
<dbReference type="InterPro" id="IPR013517">
    <property type="entry name" value="FG-GAP"/>
</dbReference>
<feature type="repeat" description="FG-GAP" evidence="12">
    <location>
        <begin position="445"/>
        <end position="507"/>
    </location>
</feature>
<feature type="signal peptide" evidence="13">
    <location>
        <begin position="1"/>
        <end position="18"/>
    </location>
</feature>
<dbReference type="GO" id="GO:0009897">
    <property type="term" value="C:external side of plasma membrane"/>
    <property type="evidence" value="ECO:0007669"/>
    <property type="project" value="TreeGrafter"/>
</dbReference>
<evidence type="ECO:0000256" key="10">
    <source>
        <dbReference type="ARBA" id="ARBA00023170"/>
    </source>
</evidence>
<dbReference type="GO" id="GO:0033627">
    <property type="term" value="P:cell adhesion mediated by integrin"/>
    <property type="evidence" value="ECO:0007669"/>
    <property type="project" value="TreeGrafter"/>
</dbReference>
<dbReference type="SUPFAM" id="SSF69318">
    <property type="entry name" value="Integrin alpha N-terminal domain"/>
    <property type="match status" value="1"/>
</dbReference>
<dbReference type="GO" id="GO:0007229">
    <property type="term" value="P:integrin-mediated signaling pathway"/>
    <property type="evidence" value="ECO:0007669"/>
    <property type="project" value="UniProtKB-KW"/>
</dbReference>
<evidence type="ECO:0000256" key="7">
    <source>
        <dbReference type="ARBA" id="ARBA00022989"/>
    </source>
</evidence>
<dbReference type="GO" id="GO:0005178">
    <property type="term" value="F:integrin binding"/>
    <property type="evidence" value="ECO:0007669"/>
    <property type="project" value="TreeGrafter"/>
</dbReference>
<dbReference type="Gene3D" id="1.20.5.930">
    <property type="entry name" value="Bicelle-embedded integrin alpha(iib) transmembrane segment"/>
    <property type="match status" value="1"/>
</dbReference>
<evidence type="ECO:0000256" key="9">
    <source>
        <dbReference type="ARBA" id="ARBA00023136"/>
    </source>
</evidence>
<feature type="domain" description="Integrin alpha second immunoglobulin-like" evidence="14">
    <location>
        <begin position="624"/>
        <end position="755"/>
    </location>
</feature>
<dbReference type="GO" id="GO:0008305">
    <property type="term" value="C:integrin complex"/>
    <property type="evidence" value="ECO:0007669"/>
    <property type="project" value="InterPro"/>
</dbReference>
<evidence type="ECO:0000256" key="13">
    <source>
        <dbReference type="RuleBase" id="RU003762"/>
    </source>
</evidence>
<feature type="domain" description="Integrin alpha third immunoglobulin-like" evidence="15">
    <location>
        <begin position="762"/>
        <end position="941"/>
    </location>
</feature>
<evidence type="ECO:0000256" key="4">
    <source>
        <dbReference type="ARBA" id="ARBA00022729"/>
    </source>
</evidence>
<dbReference type="InterPro" id="IPR028994">
    <property type="entry name" value="Integrin_alpha_N"/>
</dbReference>
<dbReference type="Gene3D" id="2.130.10.130">
    <property type="entry name" value="Integrin alpha, N-terminal"/>
    <property type="match status" value="1"/>
</dbReference>
<feature type="chain" id="PRO_5011825316" evidence="13">
    <location>
        <begin position="19"/>
        <end position="1047"/>
    </location>
</feature>